<organism evidence="1 2">
    <name type="scientific">Gossypium lobatum</name>
    <dbReference type="NCBI Taxonomy" id="34289"/>
    <lineage>
        <taxon>Eukaryota</taxon>
        <taxon>Viridiplantae</taxon>
        <taxon>Streptophyta</taxon>
        <taxon>Embryophyta</taxon>
        <taxon>Tracheophyta</taxon>
        <taxon>Spermatophyta</taxon>
        <taxon>Magnoliopsida</taxon>
        <taxon>eudicotyledons</taxon>
        <taxon>Gunneridae</taxon>
        <taxon>Pentapetalae</taxon>
        <taxon>rosids</taxon>
        <taxon>malvids</taxon>
        <taxon>Malvales</taxon>
        <taxon>Malvaceae</taxon>
        <taxon>Malvoideae</taxon>
        <taxon>Gossypium</taxon>
    </lineage>
</organism>
<feature type="non-terminal residue" evidence="1">
    <location>
        <position position="38"/>
    </location>
</feature>
<dbReference type="Proteomes" id="UP000593572">
    <property type="component" value="Unassembled WGS sequence"/>
</dbReference>
<dbReference type="EMBL" id="JABEZX010000011">
    <property type="protein sequence ID" value="MBA0570492.1"/>
    <property type="molecule type" value="Genomic_DNA"/>
</dbReference>
<gene>
    <name evidence="1" type="ORF">Golob_004143</name>
</gene>
<comment type="caution">
    <text evidence="1">The sequence shown here is derived from an EMBL/GenBank/DDBJ whole genome shotgun (WGS) entry which is preliminary data.</text>
</comment>
<evidence type="ECO:0000313" key="2">
    <source>
        <dbReference type="Proteomes" id="UP000593572"/>
    </source>
</evidence>
<dbReference type="AlphaFoldDB" id="A0A7J8N0V7"/>
<sequence length="38" mass="4282">MDLETVNKYLEKGVGAEDNDKNATTINGMPSKFFENFI</sequence>
<accession>A0A7J8N0V7</accession>
<reference evidence="1 2" key="1">
    <citation type="journal article" date="2019" name="Genome Biol. Evol.">
        <title>Insights into the evolution of the New World diploid cottons (Gossypium, subgenus Houzingenia) based on genome sequencing.</title>
        <authorList>
            <person name="Grover C.E."/>
            <person name="Arick M.A. 2nd"/>
            <person name="Thrash A."/>
            <person name="Conover J.L."/>
            <person name="Sanders W.S."/>
            <person name="Peterson D.G."/>
            <person name="Frelichowski J.E."/>
            <person name="Scheffler J.A."/>
            <person name="Scheffler B.E."/>
            <person name="Wendel J.F."/>
        </authorList>
    </citation>
    <scope>NUCLEOTIDE SEQUENCE [LARGE SCALE GENOMIC DNA]</scope>
    <source>
        <strain evidence="1">157</strain>
        <tissue evidence="1">Leaf</tissue>
    </source>
</reference>
<proteinExistence type="predicted"/>
<evidence type="ECO:0000313" key="1">
    <source>
        <dbReference type="EMBL" id="MBA0570492.1"/>
    </source>
</evidence>
<keyword evidence="2" id="KW-1185">Reference proteome</keyword>
<protein>
    <submittedName>
        <fullName evidence="1">Uncharacterized protein</fullName>
    </submittedName>
</protein>
<name>A0A7J8N0V7_9ROSI</name>